<evidence type="ECO:0000256" key="1">
    <source>
        <dbReference type="SAM" id="MobiDB-lite"/>
    </source>
</evidence>
<dbReference type="AlphaFoldDB" id="A0A6S7H4F7"/>
<gene>
    <name evidence="2" type="ORF">PACLA_8A010839</name>
</gene>
<evidence type="ECO:0000313" key="3">
    <source>
        <dbReference type="Proteomes" id="UP001152795"/>
    </source>
</evidence>
<dbReference type="Pfam" id="PF01057">
    <property type="entry name" value="Parvo_NS1"/>
    <property type="match status" value="1"/>
</dbReference>
<accession>A0A6S7H4F7</accession>
<name>A0A6S7H4F7_PARCT</name>
<feature type="region of interest" description="Disordered" evidence="1">
    <location>
        <begin position="91"/>
        <end position="135"/>
    </location>
</feature>
<dbReference type="SUPFAM" id="SSF52540">
    <property type="entry name" value="P-loop containing nucleoside triphosphate hydrolases"/>
    <property type="match status" value="1"/>
</dbReference>
<proteinExistence type="predicted"/>
<dbReference type="GO" id="GO:0019079">
    <property type="term" value="P:viral genome replication"/>
    <property type="evidence" value="ECO:0007669"/>
    <property type="project" value="InterPro"/>
</dbReference>
<protein>
    <submittedName>
        <fullName evidence="2">Uncharacterized protein</fullName>
    </submittedName>
</protein>
<keyword evidence="3" id="KW-1185">Reference proteome</keyword>
<dbReference type="EMBL" id="CACRXK020003524">
    <property type="protein sequence ID" value="CAB3999139.1"/>
    <property type="molecule type" value="Genomic_DNA"/>
</dbReference>
<evidence type="ECO:0000313" key="2">
    <source>
        <dbReference type="EMBL" id="CAB3999139.1"/>
    </source>
</evidence>
<comment type="caution">
    <text evidence="2">The sequence shown here is derived from an EMBL/GenBank/DDBJ whole genome shotgun (WGS) entry which is preliminary data.</text>
</comment>
<dbReference type="OrthoDB" id="5957838at2759"/>
<feature type="compositionally biased region" description="Polar residues" evidence="1">
    <location>
        <begin position="1"/>
        <end position="20"/>
    </location>
</feature>
<dbReference type="InterPro" id="IPR027417">
    <property type="entry name" value="P-loop_NTPase"/>
</dbReference>
<feature type="region of interest" description="Disordered" evidence="1">
    <location>
        <begin position="1"/>
        <end position="32"/>
    </location>
</feature>
<dbReference type="InterPro" id="IPR001257">
    <property type="entry name" value="Parvovirus_NS1_helicase"/>
</dbReference>
<reference evidence="2" key="1">
    <citation type="submission" date="2020-04" db="EMBL/GenBank/DDBJ databases">
        <authorList>
            <person name="Alioto T."/>
            <person name="Alioto T."/>
            <person name="Gomez Garrido J."/>
        </authorList>
    </citation>
    <scope>NUCLEOTIDE SEQUENCE</scope>
    <source>
        <strain evidence="2">A484AB</strain>
    </source>
</reference>
<dbReference type="Proteomes" id="UP001152795">
    <property type="component" value="Unassembled WGS sequence"/>
</dbReference>
<organism evidence="2 3">
    <name type="scientific">Paramuricea clavata</name>
    <name type="common">Red gorgonian</name>
    <name type="synonym">Violescent sea-whip</name>
    <dbReference type="NCBI Taxonomy" id="317549"/>
    <lineage>
        <taxon>Eukaryota</taxon>
        <taxon>Metazoa</taxon>
        <taxon>Cnidaria</taxon>
        <taxon>Anthozoa</taxon>
        <taxon>Octocorallia</taxon>
        <taxon>Malacalcyonacea</taxon>
        <taxon>Plexauridae</taxon>
        <taxon>Paramuricea</taxon>
    </lineage>
</organism>
<dbReference type="Gene3D" id="3.40.50.300">
    <property type="entry name" value="P-loop containing nucleotide triphosphate hydrolases"/>
    <property type="match status" value="1"/>
</dbReference>
<sequence>MEETSTQRVGESNFDHSGTVENDIGEPIVGKNSLSTSATRSLNKVQRWLASKRFLAQTYGISVHYSNVHHNYFSAWQYVTKSDTQYEESIGHPDLRNAKSPRMSEANTKKSNDATKRKRKNYTKTKGGPEKSPKKLSELIQTTWEMKGAKEKITHSRKTRMQILNEAVESDCTTACNGAWLQCATELLNKNGVDIEMFAQLVKECLTKGSGKHRNVMIVGPANCGKTFILKSLTQLYATFSNPASGSFAWIGIQDVECIFLNDFRWNPQLIPWHDLLLMLEGEVVHLHAPKTHFTEDIEFVKDTPIFCTSKRPLIYIKNGVVDDRETEMMAVRWRVLYFNYQIPQEKQLNIPPCKKGFAQLLLI</sequence>